<sequence>MFGLFKTDPVKKLEKERKKLLEKAYKLSHSDRQASDEMMAKVNELEKKIDELKK</sequence>
<evidence type="ECO:0008006" key="3">
    <source>
        <dbReference type="Google" id="ProtNLM"/>
    </source>
</evidence>
<dbReference type="Proteomes" id="UP000298616">
    <property type="component" value="Chromosome"/>
</dbReference>
<evidence type="ECO:0000313" key="1">
    <source>
        <dbReference type="EMBL" id="QCK16282.1"/>
    </source>
</evidence>
<accession>A0A4D7JUL5</accession>
<name>A0A4D7JUL5_9BACT</name>
<dbReference type="AlphaFoldDB" id="A0A4D7JUL5"/>
<proteinExistence type="predicted"/>
<reference evidence="1 2" key="1">
    <citation type="submission" date="2018-04" db="EMBL/GenBank/DDBJ databases">
        <title>Complete genome uncultured novel isolate.</title>
        <authorList>
            <person name="Merlino G."/>
        </authorList>
    </citation>
    <scope>NUCLEOTIDE SEQUENCE [LARGE SCALE GENOMIC DNA]</scope>
    <source>
        <strain evidence="2">R1DC9</strain>
    </source>
</reference>
<evidence type="ECO:0000313" key="2">
    <source>
        <dbReference type="Proteomes" id="UP000298616"/>
    </source>
</evidence>
<dbReference type="InterPro" id="IPR045493">
    <property type="entry name" value="DUF6435"/>
</dbReference>
<gene>
    <name evidence="1" type="ORF">DCC35_16825</name>
</gene>
<dbReference type="KEGG" id="fpf:DCC35_16825"/>
<dbReference type="NCBIfam" id="NF033487">
    <property type="entry name" value="Lacal_2735_fam"/>
    <property type="match status" value="1"/>
</dbReference>
<organism evidence="1 2">
    <name type="scientific">Mangrovivirga cuniculi</name>
    <dbReference type="NCBI Taxonomy" id="2715131"/>
    <lineage>
        <taxon>Bacteria</taxon>
        <taxon>Pseudomonadati</taxon>
        <taxon>Bacteroidota</taxon>
        <taxon>Cytophagia</taxon>
        <taxon>Cytophagales</taxon>
        <taxon>Mangrovivirgaceae</taxon>
        <taxon>Mangrovivirga</taxon>
    </lineage>
</organism>
<protein>
    <recommendedName>
        <fullName evidence="3">Lacal_2735 family protein</fullName>
    </recommendedName>
</protein>
<dbReference type="RefSeq" id="WP_137091874.1">
    <property type="nucleotide sequence ID" value="NZ_CP028923.1"/>
</dbReference>
<dbReference type="Pfam" id="PF20027">
    <property type="entry name" value="DUF6435"/>
    <property type="match status" value="1"/>
</dbReference>
<keyword evidence="2" id="KW-1185">Reference proteome</keyword>
<dbReference type="EMBL" id="CP028923">
    <property type="protein sequence ID" value="QCK16282.1"/>
    <property type="molecule type" value="Genomic_DNA"/>
</dbReference>